<accession>A0AAW1JZN8</accession>
<evidence type="ECO:0000313" key="2">
    <source>
        <dbReference type="Proteomes" id="UP001458880"/>
    </source>
</evidence>
<protein>
    <submittedName>
        <fullName evidence="1">Uncharacterized protein</fullName>
    </submittedName>
</protein>
<comment type="caution">
    <text evidence="1">The sequence shown here is derived from an EMBL/GenBank/DDBJ whole genome shotgun (WGS) entry which is preliminary data.</text>
</comment>
<organism evidence="1 2">
    <name type="scientific">Popillia japonica</name>
    <name type="common">Japanese beetle</name>
    <dbReference type="NCBI Taxonomy" id="7064"/>
    <lineage>
        <taxon>Eukaryota</taxon>
        <taxon>Metazoa</taxon>
        <taxon>Ecdysozoa</taxon>
        <taxon>Arthropoda</taxon>
        <taxon>Hexapoda</taxon>
        <taxon>Insecta</taxon>
        <taxon>Pterygota</taxon>
        <taxon>Neoptera</taxon>
        <taxon>Endopterygota</taxon>
        <taxon>Coleoptera</taxon>
        <taxon>Polyphaga</taxon>
        <taxon>Scarabaeiformia</taxon>
        <taxon>Scarabaeidae</taxon>
        <taxon>Rutelinae</taxon>
        <taxon>Popillia</taxon>
    </lineage>
</organism>
<reference evidence="1 2" key="1">
    <citation type="journal article" date="2024" name="BMC Genomics">
        <title>De novo assembly and annotation of Popillia japonica's genome with initial clues to its potential as an invasive pest.</title>
        <authorList>
            <person name="Cucini C."/>
            <person name="Boschi S."/>
            <person name="Funari R."/>
            <person name="Cardaioli E."/>
            <person name="Iannotti N."/>
            <person name="Marturano G."/>
            <person name="Paoli F."/>
            <person name="Bruttini M."/>
            <person name="Carapelli A."/>
            <person name="Frati F."/>
            <person name="Nardi F."/>
        </authorList>
    </citation>
    <scope>NUCLEOTIDE SEQUENCE [LARGE SCALE GENOMIC DNA]</scope>
    <source>
        <strain evidence="1">DMR45628</strain>
    </source>
</reference>
<name>A0AAW1JZN8_POPJA</name>
<keyword evidence="2" id="KW-1185">Reference proteome</keyword>
<gene>
    <name evidence="1" type="ORF">QE152_g26327</name>
</gene>
<evidence type="ECO:0000313" key="1">
    <source>
        <dbReference type="EMBL" id="KAK9709996.1"/>
    </source>
</evidence>
<dbReference type="EMBL" id="JASPKY010000299">
    <property type="protein sequence ID" value="KAK9709996.1"/>
    <property type="molecule type" value="Genomic_DNA"/>
</dbReference>
<sequence>MLFPEKLKSSHGNRDKEWVSDEVRLSSQKVYNLYHLQLRYPVLRDRYLEVKRGHTTLVGSTKSAYYSNKILNASNRSREAWSIISHLNGKTTNTDNIDLLLGGIRVNDPREVANKFNEFFVGAPESINQNIVGSNDTLNKSIYVGAPESINQNIVGSNDTLINPYM</sequence>
<proteinExistence type="predicted"/>
<dbReference type="AlphaFoldDB" id="A0AAW1JZN8"/>
<dbReference type="Proteomes" id="UP001458880">
    <property type="component" value="Unassembled WGS sequence"/>
</dbReference>